<feature type="compositionally biased region" description="Polar residues" evidence="2">
    <location>
        <begin position="406"/>
        <end position="465"/>
    </location>
</feature>
<accession>A0ABM4CP81</accession>
<comment type="similarity">
    <text evidence="1">Belongs to the ataxin-2 family.</text>
</comment>
<keyword evidence="4" id="KW-1185">Reference proteome</keyword>
<proteinExistence type="inferred from homology"/>
<dbReference type="PANTHER" id="PTHR12854">
    <property type="entry name" value="ATAXIN 2-RELATED"/>
    <property type="match status" value="1"/>
</dbReference>
<dbReference type="Proteomes" id="UP001652625">
    <property type="component" value="Chromosome 10"/>
</dbReference>
<gene>
    <name evidence="5" type="primary">LOC100205833</name>
</gene>
<feature type="compositionally biased region" description="Low complexity" evidence="2">
    <location>
        <begin position="353"/>
        <end position="365"/>
    </location>
</feature>
<dbReference type="Pfam" id="PF14438">
    <property type="entry name" value="SM-ATX"/>
    <property type="match status" value="1"/>
</dbReference>
<dbReference type="SMART" id="SM01272">
    <property type="entry name" value="LsmAD"/>
    <property type="match status" value="1"/>
</dbReference>
<evidence type="ECO:0000259" key="3">
    <source>
        <dbReference type="SMART" id="SM01272"/>
    </source>
</evidence>
<evidence type="ECO:0000313" key="4">
    <source>
        <dbReference type="Proteomes" id="UP001652625"/>
    </source>
</evidence>
<dbReference type="RefSeq" id="XP_065663655.1">
    <property type="nucleotide sequence ID" value="XM_065807583.1"/>
</dbReference>
<dbReference type="InterPro" id="IPR045117">
    <property type="entry name" value="ATXN2-like"/>
</dbReference>
<dbReference type="Pfam" id="PF06741">
    <property type="entry name" value="LsmAD"/>
    <property type="match status" value="1"/>
</dbReference>
<dbReference type="InterPro" id="IPR025852">
    <property type="entry name" value="SM_dom_ATX"/>
</dbReference>
<sequence>MVANNPKMNGVKMRKGGRGQSRNLRSNQKVQNSSSNSNWRDLGTKANTNTPSEANNYGYKNPYLTDVFLLMVGLPVQIEKTDGHVYEGILETVSNNLDFHLCNVGQKVNNKENDISGSQTEKKLIFHFRDISYCKATDVDMEFGKKDTLLTDAAIAASNASTQQRELVQWKDDNLQRSGVTGLLEDDPCLNGSWNVDDMYRENEEKHGVRSTFDSSLNSYMTPIERRDDEAFKEQEQRAERIAREMQNCNEYETIDSSIGEEELFSAVSRVSNVSNDGFTTNTRHSKNTRNGKSSNIVGPRFQNKNFTKHQELNQVSNFSNPINHHQSTNNRTQQTLSGEGLIRNNNSVNPNQASSQAVLSSQQLTESIGPTSDFSRVSHQLDNFSIAQSGIRTMSYSAVTKVPKVSQSNKPQNQSLVQQSNVTSMSTSFNDTPILNSPPANNSPHQLTNNLNSSPEAFSTAKQKVNQNSKNYASIASNVVAQQQTVKEAKHIASSECNTNNESILPKPQEQSKFIVQERKTLLPEQKESPQLAVDPSSTNIKLSLNKYGKVHSTQNADEEHKTVDVNELKEFGRDFKLTDKPAKKVSKTRMFPTNTRETNECLHGNNAKPVVTSESSVPIITTLVTNISSTTTVKTTANVVMSSENIVSKSGFSFNPTAKEFCPNKPVQSKPTSYNIQMSTQPQAPVYFQAQQTPYMFNYGVSHDVIPLQNKNYPRLVYNVPTVYSVPAADMNNQGATQLAQSNYIHPQSNQPIFIVNSQGTYQQVVPGPQSQYIQMAEVPSPVIRYVSHQGQQGMTHTRMPTNYQPTEAVSGNYMFSVSQPHQQHQSPVNQHSNYSAPSSSSLMQHGYVVSQLPNTNYPQIASPVTHPQVAANYRNSTPIHQVTAHQQHHQQQPFIVLAHQHMGGVPLSSNHGYIQNQHGPVFQS</sequence>
<feature type="compositionally biased region" description="Polar residues" evidence="2">
    <location>
        <begin position="342"/>
        <end position="352"/>
    </location>
</feature>
<reference evidence="5" key="1">
    <citation type="submission" date="2025-08" db="UniProtKB">
        <authorList>
            <consortium name="RefSeq"/>
        </authorList>
    </citation>
    <scope>IDENTIFICATION</scope>
</reference>
<feature type="compositionally biased region" description="Polar residues" evidence="2">
    <location>
        <begin position="45"/>
        <end position="55"/>
    </location>
</feature>
<organism evidence="4 5">
    <name type="scientific">Hydra vulgaris</name>
    <name type="common">Hydra</name>
    <name type="synonym">Hydra attenuata</name>
    <dbReference type="NCBI Taxonomy" id="6087"/>
    <lineage>
        <taxon>Eukaryota</taxon>
        <taxon>Metazoa</taxon>
        <taxon>Cnidaria</taxon>
        <taxon>Hydrozoa</taxon>
        <taxon>Hydroidolina</taxon>
        <taxon>Anthoathecata</taxon>
        <taxon>Aplanulata</taxon>
        <taxon>Hydridae</taxon>
        <taxon>Hydra</taxon>
    </lineage>
</organism>
<feature type="compositionally biased region" description="Polar residues" evidence="2">
    <location>
        <begin position="274"/>
        <end position="283"/>
    </location>
</feature>
<evidence type="ECO:0000256" key="1">
    <source>
        <dbReference type="ARBA" id="ARBA00007503"/>
    </source>
</evidence>
<feature type="region of interest" description="Disordered" evidence="2">
    <location>
        <begin position="342"/>
        <end position="372"/>
    </location>
</feature>
<feature type="region of interest" description="Disordered" evidence="2">
    <location>
        <begin position="1"/>
        <end position="56"/>
    </location>
</feature>
<evidence type="ECO:0000313" key="5">
    <source>
        <dbReference type="RefSeq" id="XP_065663655.1"/>
    </source>
</evidence>
<dbReference type="GeneID" id="100205833"/>
<dbReference type="InterPro" id="IPR009604">
    <property type="entry name" value="LsmAD_domain"/>
</dbReference>
<protein>
    <submittedName>
        <fullName evidence="5">Ataxin-2 isoform X3</fullName>
    </submittedName>
</protein>
<dbReference type="PANTHER" id="PTHR12854:SF7">
    <property type="entry name" value="ATAXIN-2 HOMOLOG"/>
    <property type="match status" value="1"/>
</dbReference>
<feature type="region of interest" description="Disordered" evidence="2">
    <location>
        <begin position="405"/>
        <end position="465"/>
    </location>
</feature>
<feature type="compositionally biased region" description="Polar residues" evidence="2">
    <location>
        <begin position="20"/>
        <end position="31"/>
    </location>
</feature>
<name>A0ABM4CP81_HYDVU</name>
<evidence type="ECO:0000256" key="2">
    <source>
        <dbReference type="SAM" id="MobiDB-lite"/>
    </source>
</evidence>
<feature type="region of interest" description="Disordered" evidence="2">
    <location>
        <begin position="274"/>
        <end position="303"/>
    </location>
</feature>
<feature type="domain" description="LsmAD" evidence="3">
    <location>
        <begin position="207"/>
        <end position="271"/>
    </location>
</feature>